<comment type="caution">
    <text evidence="1">The sequence shown here is derived from an EMBL/GenBank/DDBJ whole genome shotgun (WGS) entry which is preliminary data.</text>
</comment>
<reference evidence="1" key="1">
    <citation type="submission" date="2019-08" db="EMBL/GenBank/DDBJ databases">
        <authorList>
            <person name="Kucharzyk K."/>
            <person name="Murdoch R.W."/>
            <person name="Higgins S."/>
            <person name="Loffler F."/>
        </authorList>
    </citation>
    <scope>NUCLEOTIDE SEQUENCE</scope>
</reference>
<gene>
    <name evidence="1" type="ORF">SDC9_166614</name>
</gene>
<sequence length="168" mass="19481">MYSSCMKIDITITFCYDFIHQGVCQTGCKRPFRASGKGSVEVSPVRKVTRKISEPENVYHRHGNKGSMNVSSGRRFKQPSYNFYPIYLVSVNRSRNKNTGSWFFTPDDMNLNIHSGLSVKLCYRKFYKFSLSKSDLNTCNFKRFGHNYFLLSPCTQSNTYILDILPYN</sequence>
<proteinExistence type="predicted"/>
<organism evidence="1">
    <name type="scientific">bioreactor metagenome</name>
    <dbReference type="NCBI Taxonomy" id="1076179"/>
    <lineage>
        <taxon>unclassified sequences</taxon>
        <taxon>metagenomes</taxon>
        <taxon>ecological metagenomes</taxon>
    </lineage>
</organism>
<protein>
    <submittedName>
        <fullName evidence="1">Uncharacterized protein</fullName>
    </submittedName>
</protein>
<dbReference type="EMBL" id="VSSQ01066765">
    <property type="protein sequence ID" value="MPN19247.1"/>
    <property type="molecule type" value="Genomic_DNA"/>
</dbReference>
<evidence type="ECO:0000313" key="1">
    <source>
        <dbReference type="EMBL" id="MPN19247.1"/>
    </source>
</evidence>
<name>A0A645FXJ7_9ZZZZ</name>
<dbReference type="AlphaFoldDB" id="A0A645FXJ7"/>
<accession>A0A645FXJ7</accession>